<dbReference type="Proteomes" id="UP000281955">
    <property type="component" value="Unassembled WGS sequence"/>
</dbReference>
<comment type="caution">
    <text evidence="6">The sequence shown here is derived from an EMBL/GenBank/DDBJ whole genome shotgun (WGS) entry which is preliminary data.</text>
</comment>
<keyword evidence="3" id="KW-0547">Nucleotide-binding</keyword>
<gene>
    <name evidence="6" type="ORF">CLV35_3307</name>
</gene>
<dbReference type="InterPro" id="IPR003593">
    <property type="entry name" value="AAA+_ATPase"/>
</dbReference>
<dbReference type="PANTHER" id="PTHR43335:SF2">
    <property type="entry name" value="ABC TRANSPORTER, ATP-BINDING PROTEIN"/>
    <property type="match status" value="1"/>
</dbReference>
<name>A0A420XLV9_9ACTN</name>
<dbReference type="Gene3D" id="3.40.50.300">
    <property type="entry name" value="P-loop containing nucleotide triphosphate hydrolases"/>
    <property type="match status" value="1"/>
</dbReference>
<keyword evidence="2" id="KW-0813">Transport</keyword>
<proteinExistence type="inferred from homology"/>
<dbReference type="RefSeq" id="WP_183062040.1">
    <property type="nucleotide sequence ID" value="NZ_RBWV01000014.1"/>
</dbReference>
<feature type="domain" description="ABC transporter" evidence="5">
    <location>
        <begin position="8"/>
        <end position="238"/>
    </location>
</feature>
<evidence type="ECO:0000256" key="3">
    <source>
        <dbReference type="ARBA" id="ARBA00022741"/>
    </source>
</evidence>
<reference evidence="6 7" key="1">
    <citation type="submission" date="2018-10" db="EMBL/GenBank/DDBJ databases">
        <title>Genomic Encyclopedia of Archaeal and Bacterial Type Strains, Phase II (KMG-II): from individual species to whole genera.</title>
        <authorList>
            <person name="Goeker M."/>
        </authorList>
    </citation>
    <scope>NUCLEOTIDE SEQUENCE [LARGE SCALE GENOMIC DNA]</scope>
    <source>
        <strain evidence="6 7">RP-AC37</strain>
    </source>
</reference>
<evidence type="ECO:0000259" key="5">
    <source>
        <dbReference type="PROSITE" id="PS50893"/>
    </source>
</evidence>
<protein>
    <submittedName>
        <fullName evidence="6">ABC-2 type transport system ATP-binding protein</fullName>
    </submittedName>
</protein>
<dbReference type="AlphaFoldDB" id="A0A420XLV9"/>
<dbReference type="PROSITE" id="PS50893">
    <property type="entry name" value="ABC_TRANSPORTER_2"/>
    <property type="match status" value="1"/>
</dbReference>
<keyword evidence="4 6" id="KW-0067">ATP-binding</keyword>
<dbReference type="InterPro" id="IPR003439">
    <property type="entry name" value="ABC_transporter-like_ATP-bd"/>
</dbReference>
<sequence>MTDAAPALSCVSVGKRFGDVLALDDVSLKIRAPATGLLGANGAGKSTLMKVALGLLVPEHGQVRVLGLDAATMRDEVRRRVGYMPEHNCLPTDMSAQDLCVHIAQLRGLSRRDARRRASEVLFAVGLEEERRRSIDTYSLGMRQRTKLAQALVHGPDLVVLDEPTSGLDPAGRREMLAIVRRLSRELRMSVLVSSHVLDDIEQTCDEVVVLRAGRLAAQQAVEAAPRTGPVSLRVTGELGSFAAALNEAGVPTYPTPAGDIGIAVAGDDVLRLVQQVAVEREVGILRLADEGDRLEDAVVAAMSPTAGAPLGAPEGATA</sequence>
<dbReference type="GO" id="GO:0005524">
    <property type="term" value="F:ATP binding"/>
    <property type="evidence" value="ECO:0007669"/>
    <property type="project" value="UniProtKB-KW"/>
</dbReference>
<evidence type="ECO:0000256" key="2">
    <source>
        <dbReference type="ARBA" id="ARBA00022448"/>
    </source>
</evidence>
<dbReference type="InParanoid" id="A0A420XLV9"/>
<keyword evidence="7" id="KW-1185">Reference proteome</keyword>
<dbReference type="Pfam" id="PF00005">
    <property type="entry name" value="ABC_tran"/>
    <property type="match status" value="1"/>
</dbReference>
<dbReference type="CDD" id="cd03230">
    <property type="entry name" value="ABC_DR_subfamily_A"/>
    <property type="match status" value="1"/>
</dbReference>
<accession>A0A420XLV9</accession>
<evidence type="ECO:0000313" key="7">
    <source>
        <dbReference type="Proteomes" id="UP000281955"/>
    </source>
</evidence>
<dbReference type="EMBL" id="RBWV01000014">
    <property type="protein sequence ID" value="RKS71507.1"/>
    <property type="molecule type" value="Genomic_DNA"/>
</dbReference>
<dbReference type="InterPro" id="IPR027417">
    <property type="entry name" value="P-loop_NTPase"/>
</dbReference>
<dbReference type="SUPFAM" id="SSF52540">
    <property type="entry name" value="P-loop containing nucleoside triphosphate hydrolases"/>
    <property type="match status" value="1"/>
</dbReference>
<dbReference type="PANTHER" id="PTHR43335">
    <property type="entry name" value="ABC TRANSPORTER, ATP-BINDING PROTEIN"/>
    <property type="match status" value="1"/>
</dbReference>
<dbReference type="SMART" id="SM00382">
    <property type="entry name" value="AAA"/>
    <property type="match status" value="1"/>
</dbReference>
<evidence type="ECO:0000256" key="1">
    <source>
        <dbReference type="ARBA" id="ARBA00005417"/>
    </source>
</evidence>
<dbReference type="GO" id="GO:0016887">
    <property type="term" value="F:ATP hydrolysis activity"/>
    <property type="evidence" value="ECO:0007669"/>
    <property type="project" value="InterPro"/>
</dbReference>
<evidence type="ECO:0000313" key="6">
    <source>
        <dbReference type="EMBL" id="RKS71507.1"/>
    </source>
</evidence>
<evidence type="ECO:0000256" key="4">
    <source>
        <dbReference type="ARBA" id="ARBA00022840"/>
    </source>
</evidence>
<comment type="similarity">
    <text evidence="1">Belongs to the ABC transporter superfamily.</text>
</comment>
<organism evidence="6 7">
    <name type="scientific">Motilibacter peucedani</name>
    <dbReference type="NCBI Taxonomy" id="598650"/>
    <lineage>
        <taxon>Bacteria</taxon>
        <taxon>Bacillati</taxon>
        <taxon>Actinomycetota</taxon>
        <taxon>Actinomycetes</taxon>
        <taxon>Motilibacterales</taxon>
        <taxon>Motilibacteraceae</taxon>
        <taxon>Motilibacter</taxon>
    </lineage>
</organism>